<dbReference type="PROSITE" id="PS51304">
    <property type="entry name" value="GALECTIN"/>
    <property type="match status" value="2"/>
</dbReference>
<dbReference type="PANTHER" id="PTHR11346:SF147">
    <property type="entry name" value="GALECTIN"/>
    <property type="match status" value="1"/>
</dbReference>
<evidence type="ECO:0000256" key="1">
    <source>
        <dbReference type="ARBA" id="ARBA00022734"/>
    </source>
</evidence>
<evidence type="ECO:0000256" key="2">
    <source>
        <dbReference type="ARBA" id="ARBA00022737"/>
    </source>
</evidence>
<sequence>MAQTGKGARNELEKCMLSPKHPHGRPHDRSESDLKMSISWTPWSFCGTVDVNGNIPFTLALDVAHNRPVPYHLPLLNGFVPGYEVVVVGQVQHGADRFHINLESSTQDVIFHFNPRFHDGVIVRNSQFNGAWGPEERGGGLQMRPGQEFRINIVAEHDGYRVYVNGAFFTLYRHRQGHSLVHQLLIDGNVSIRQLVYYSTLLGIGYPLRSDCNIALQHSLPPGSEITLVGTPQSHLDRFAVNLESAGGAEKALHFNPRFNDGVVVRNSFLNGVWGPEERDGGLPLRKGAKFTLNIRCDPDGYRVELRGSVSASMCREIGKPFKKNHPQYFSPGSSPDLLVFDRLIHCKTDALDHAATKVAP</sequence>
<dbReference type="InterPro" id="IPR001079">
    <property type="entry name" value="Galectin_CRD"/>
</dbReference>
<gene>
    <name evidence="6" type="ORF">TCEB3V08_LOCUS8896</name>
</gene>
<dbReference type="PANTHER" id="PTHR11346">
    <property type="entry name" value="GALECTIN"/>
    <property type="match status" value="1"/>
</dbReference>
<keyword evidence="1 3" id="KW-0430">Lectin</keyword>
<dbReference type="SUPFAM" id="SSF49899">
    <property type="entry name" value="Concanavalin A-like lectins/glucanases"/>
    <property type="match status" value="2"/>
</dbReference>
<keyword evidence="2" id="KW-0677">Repeat</keyword>
<name>A0A7R9H5W8_TIMCR</name>
<dbReference type="GO" id="GO:0030246">
    <property type="term" value="F:carbohydrate binding"/>
    <property type="evidence" value="ECO:0007669"/>
    <property type="project" value="UniProtKB-UniRule"/>
</dbReference>
<feature type="domain" description="Galectin" evidence="5">
    <location>
        <begin position="71"/>
        <end position="198"/>
    </location>
</feature>
<dbReference type="Gene3D" id="2.60.120.200">
    <property type="match status" value="2"/>
</dbReference>
<reference evidence="6" key="1">
    <citation type="submission" date="2020-11" db="EMBL/GenBank/DDBJ databases">
        <authorList>
            <person name="Tran Van P."/>
        </authorList>
    </citation>
    <scope>NUCLEOTIDE SEQUENCE</scope>
</reference>
<dbReference type="CDD" id="cd00070">
    <property type="entry name" value="GLECT"/>
    <property type="match status" value="2"/>
</dbReference>
<accession>A0A7R9H5W8</accession>
<dbReference type="FunFam" id="2.60.120.200:FF:000124">
    <property type="entry name" value="Galectin-4"/>
    <property type="match status" value="1"/>
</dbReference>
<feature type="region of interest" description="Disordered" evidence="4">
    <location>
        <begin position="1"/>
        <end position="32"/>
    </location>
</feature>
<evidence type="ECO:0000313" key="6">
    <source>
        <dbReference type="EMBL" id="CAD7407164.1"/>
    </source>
</evidence>
<dbReference type="InterPro" id="IPR013320">
    <property type="entry name" value="ConA-like_dom_sf"/>
</dbReference>
<protein>
    <recommendedName>
        <fullName evidence="3">Galectin</fullName>
    </recommendedName>
</protein>
<dbReference type="SMART" id="SM00276">
    <property type="entry name" value="GLECT"/>
    <property type="match status" value="2"/>
</dbReference>
<dbReference type="EMBL" id="OC320080">
    <property type="protein sequence ID" value="CAD7407164.1"/>
    <property type="molecule type" value="Genomic_DNA"/>
</dbReference>
<dbReference type="SMART" id="SM00908">
    <property type="entry name" value="Gal-bind_lectin"/>
    <property type="match status" value="2"/>
</dbReference>
<dbReference type="Pfam" id="PF00337">
    <property type="entry name" value="Gal-bind_lectin"/>
    <property type="match status" value="2"/>
</dbReference>
<proteinExistence type="predicted"/>
<dbReference type="AlphaFoldDB" id="A0A7R9H5W8"/>
<evidence type="ECO:0000256" key="4">
    <source>
        <dbReference type="SAM" id="MobiDB-lite"/>
    </source>
</evidence>
<dbReference type="InterPro" id="IPR044156">
    <property type="entry name" value="Galectin-like"/>
</dbReference>
<evidence type="ECO:0000259" key="5">
    <source>
        <dbReference type="PROSITE" id="PS51304"/>
    </source>
</evidence>
<evidence type="ECO:0000256" key="3">
    <source>
        <dbReference type="RuleBase" id="RU102079"/>
    </source>
</evidence>
<feature type="domain" description="Galectin" evidence="5">
    <location>
        <begin position="212"/>
        <end position="346"/>
    </location>
</feature>
<organism evidence="6">
    <name type="scientific">Timema cristinae</name>
    <name type="common">Walking stick</name>
    <dbReference type="NCBI Taxonomy" id="61476"/>
    <lineage>
        <taxon>Eukaryota</taxon>
        <taxon>Metazoa</taxon>
        <taxon>Ecdysozoa</taxon>
        <taxon>Arthropoda</taxon>
        <taxon>Hexapoda</taxon>
        <taxon>Insecta</taxon>
        <taxon>Pterygota</taxon>
        <taxon>Neoptera</taxon>
        <taxon>Polyneoptera</taxon>
        <taxon>Phasmatodea</taxon>
        <taxon>Timematodea</taxon>
        <taxon>Timematoidea</taxon>
        <taxon>Timematidae</taxon>
        <taxon>Timema</taxon>
    </lineage>
</organism>